<feature type="modified residue" description="4-aspartylphosphate" evidence="6">
    <location>
        <position position="49"/>
    </location>
</feature>
<dbReference type="InterPro" id="IPR016032">
    <property type="entry name" value="Sig_transdc_resp-reg_C-effctor"/>
</dbReference>
<dbReference type="CDD" id="cd17624">
    <property type="entry name" value="REC_OmpR_PmrA-like"/>
    <property type="match status" value="1"/>
</dbReference>
<dbReference type="InterPro" id="IPR036388">
    <property type="entry name" value="WH-like_DNA-bd_sf"/>
</dbReference>
<dbReference type="CDD" id="cd00383">
    <property type="entry name" value="trans_reg_C"/>
    <property type="match status" value="1"/>
</dbReference>
<dbReference type="Pfam" id="PF00072">
    <property type="entry name" value="Response_reg"/>
    <property type="match status" value="1"/>
</dbReference>
<dbReference type="AlphaFoldDB" id="A0A4R6QQH3"/>
<dbReference type="EMBL" id="SNXS01000002">
    <property type="protein sequence ID" value="TDP72967.1"/>
    <property type="molecule type" value="Genomic_DNA"/>
</dbReference>
<dbReference type="Gene3D" id="6.10.250.690">
    <property type="match status" value="1"/>
</dbReference>
<dbReference type="Proteomes" id="UP000295361">
    <property type="component" value="Unassembled WGS sequence"/>
</dbReference>
<evidence type="ECO:0000256" key="5">
    <source>
        <dbReference type="ARBA" id="ARBA00023163"/>
    </source>
</evidence>
<evidence type="ECO:0000256" key="2">
    <source>
        <dbReference type="ARBA" id="ARBA00023012"/>
    </source>
</evidence>
<dbReference type="InterPro" id="IPR001789">
    <property type="entry name" value="Sig_transdc_resp-reg_receiver"/>
</dbReference>
<feature type="domain" description="Response regulatory" evidence="8">
    <location>
        <begin position="2"/>
        <end position="114"/>
    </location>
</feature>
<evidence type="ECO:0000313" key="11">
    <source>
        <dbReference type="Proteomes" id="UP000295361"/>
    </source>
</evidence>
<dbReference type="GO" id="GO:0000976">
    <property type="term" value="F:transcription cis-regulatory region binding"/>
    <property type="evidence" value="ECO:0007669"/>
    <property type="project" value="TreeGrafter"/>
</dbReference>
<dbReference type="SMART" id="SM00448">
    <property type="entry name" value="REC"/>
    <property type="match status" value="1"/>
</dbReference>
<dbReference type="Gene3D" id="1.10.10.10">
    <property type="entry name" value="Winged helix-like DNA-binding domain superfamily/Winged helix DNA-binding domain"/>
    <property type="match status" value="1"/>
</dbReference>
<sequence length="215" mass="23477">MQILLLEDDIDLGQAVVEHLEAAGHGVHWCKLLAQAPGAASPPDLALLDLNLPDGDGLDLLRAWRSAGLSLPVLVLTARDQISDRVRGLRAGADDYLVKPFDLDEMLARVEALWRRGRPLPLLQLGDLTLDLGQHVARREGLPVELTAMEWALLAVLAAPPGRICPRGQLDEALAPHQLAQSGGSSLEVMISRLRKKLGARRISTHRGLGYRFER</sequence>
<comment type="caution">
    <text evidence="10">The sequence shown here is derived from an EMBL/GenBank/DDBJ whole genome shotgun (WGS) entry which is preliminary data.</text>
</comment>
<accession>A0A4R6QQH3</accession>
<keyword evidence="1 6" id="KW-0597">Phosphoprotein</keyword>
<dbReference type="InParanoid" id="A0A4R6QQH3"/>
<dbReference type="SUPFAM" id="SSF46894">
    <property type="entry name" value="C-terminal effector domain of the bipartite response regulators"/>
    <property type="match status" value="1"/>
</dbReference>
<dbReference type="SMART" id="SM00862">
    <property type="entry name" value="Trans_reg_C"/>
    <property type="match status" value="1"/>
</dbReference>
<dbReference type="PROSITE" id="PS50110">
    <property type="entry name" value="RESPONSE_REGULATORY"/>
    <property type="match status" value="1"/>
</dbReference>
<dbReference type="RefSeq" id="WP_133700388.1">
    <property type="nucleotide sequence ID" value="NZ_SNXS01000002.1"/>
</dbReference>
<dbReference type="GO" id="GO:0005829">
    <property type="term" value="C:cytosol"/>
    <property type="evidence" value="ECO:0007669"/>
    <property type="project" value="TreeGrafter"/>
</dbReference>
<name>A0A4R6QQH3_9BURK</name>
<dbReference type="Pfam" id="PF00486">
    <property type="entry name" value="Trans_reg_C"/>
    <property type="match status" value="1"/>
</dbReference>
<dbReference type="InterPro" id="IPR001867">
    <property type="entry name" value="OmpR/PhoB-type_DNA-bd"/>
</dbReference>
<protein>
    <submittedName>
        <fullName evidence="10">Two-component system OmpR family response regulator</fullName>
    </submittedName>
</protein>
<dbReference type="InterPro" id="IPR011006">
    <property type="entry name" value="CheY-like_superfamily"/>
</dbReference>
<dbReference type="GO" id="GO:0032993">
    <property type="term" value="C:protein-DNA complex"/>
    <property type="evidence" value="ECO:0007669"/>
    <property type="project" value="TreeGrafter"/>
</dbReference>
<evidence type="ECO:0000256" key="6">
    <source>
        <dbReference type="PROSITE-ProRule" id="PRU00169"/>
    </source>
</evidence>
<evidence type="ECO:0000256" key="7">
    <source>
        <dbReference type="PROSITE-ProRule" id="PRU01091"/>
    </source>
</evidence>
<dbReference type="GO" id="GO:0000156">
    <property type="term" value="F:phosphorelay response regulator activity"/>
    <property type="evidence" value="ECO:0007669"/>
    <property type="project" value="TreeGrafter"/>
</dbReference>
<evidence type="ECO:0000313" key="10">
    <source>
        <dbReference type="EMBL" id="TDP72967.1"/>
    </source>
</evidence>
<feature type="domain" description="OmpR/PhoB-type" evidence="9">
    <location>
        <begin position="120"/>
        <end position="215"/>
    </location>
</feature>
<dbReference type="Gene3D" id="3.40.50.2300">
    <property type="match status" value="1"/>
</dbReference>
<keyword evidence="5" id="KW-0804">Transcription</keyword>
<dbReference type="OrthoDB" id="9802426at2"/>
<keyword evidence="11" id="KW-1185">Reference proteome</keyword>
<keyword evidence="2" id="KW-0902">Two-component regulatory system</keyword>
<organism evidence="10 11">
    <name type="scientific">Roseateles toxinivorans</name>
    <dbReference type="NCBI Taxonomy" id="270368"/>
    <lineage>
        <taxon>Bacteria</taxon>
        <taxon>Pseudomonadati</taxon>
        <taxon>Pseudomonadota</taxon>
        <taxon>Betaproteobacteria</taxon>
        <taxon>Burkholderiales</taxon>
        <taxon>Sphaerotilaceae</taxon>
        <taxon>Roseateles</taxon>
    </lineage>
</organism>
<keyword evidence="3" id="KW-0805">Transcription regulation</keyword>
<evidence type="ECO:0000259" key="9">
    <source>
        <dbReference type="PROSITE" id="PS51755"/>
    </source>
</evidence>
<evidence type="ECO:0000256" key="1">
    <source>
        <dbReference type="ARBA" id="ARBA00022553"/>
    </source>
</evidence>
<evidence type="ECO:0000256" key="4">
    <source>
        <dbReference type="ARBA" id="ARBA00023125"/>
    </source>
</evidence>
<dbReference type="PANTHER" id="PTHR48111">
    <property type="entry name" value="REGULATOR OF RPOS"/>
    <property type="match status" value="1"/>
</dbReference>
<feature type="DNA-binding region" description="OmpR/PhoB-type" evidence="7">
    <location>
        <begin position="120"/>
        <end position="215"/>
    </location>
</feature>
<dbReference type="GO" id="GO:0006355">
    <property type="term" value="P:regulation of DNA-templated transcription"/>
    <property type="evidence" value="ECO:0007669"/>
    <property type="project" value="InterPro"/>
</dbReference>
<dbReference type="PROSITE" id="PS51755">
    <property type="entry name" value="OMPR_PHOB"/>
    <property type="match status" value="1"/>
</dbReference>
<evidence type="ECO:0000256" key="3">
    <source>
        <dbReference type="ARBA" id="ARBA00023015"/>
    </source>
</evidence>
<dbReference type="InterPro" id="IPR039420">
    <property type="entry name" value="WalR-like"/>
</dbReference>
<reference evidence="10 11" key="1">
    <citation type="submission" date="2019-03" db="EMBL/GenBank/DDBJ databases">
        <title>Genomic Encyclopedia of Type Strains, Phase IV (KMG-IV): sequencing the most valuable type-strain genomes for metagenomic binning, comparative biology and taxonomic classification.</title>
        <authorList>
            <person name="Goeker M."/>
        </authorList>
    </citation>
    <scope>NUCLEOTIDE SEQUENCE [LARGE SCALE GENOMIC DNA]</scope>
    <source>
        <strain evidence="10 11">DSM 16998</strain>
    </source>
</reference>
<dbReference type="PANTHER" id="PTHR48111:SF1">
    <property type="entry name" value="TWO-COMPONENT RESPONSE REGULATOR ORR33"/>
    <property type="match status" value="1"/>
</dbReference>
<dbReference type="SUPFAM" id="SSF52172">
    <property type="entry name" value="CheY-like"/>
    <property type="match status" value="1"/>
</dbReference>
<evidence type="ECO:0000259" key="8">
    <source>
        <dbReference type="PROSITE" id="PS50110"/>
    </source>
</evidence>
<proteinExistence type="predicted"/>
<gene>
    <name evidence="10" type="ORF">DES47_102713</name>
</gene>
<keyword evidence="4 7" id="KW-0238">DNA-binding</keyword>